<comment type="caution">
    <text evidence="1">The sequence shown here is derived from an EMBL/GenBank/DDBJ whole genome shotgun (WGS) entry which is preliminary data.</text>
</comment>
<dbReference type="EMBL" id="LXQA011084056">
    <property type="protein sequence ID" value="MCI84161.1"/>
    <property type="molecule type" value="Genomic_DNA"/>
</dbReference>
<keyword evidence="2" id="KW-1185">Reference proteome</keyword>
<reference evidence="1 2" key="1">
    <citation type="journal article" date="2018" name="Front. Plant Sci.">
        <title>Red Clover (Trifolium pratense) and Zigzag Clover (T. medium) - A Picture of Genomic Similarities and Differences.</title>
        <authorList>
            <person name="Dluhosova J."/>
            <person name="Istvanek J."/>
            <person name="Nedelnik J."/>
            <person name="Repkova J."/>
        </authorList>
    </citation>
    <scope>NUCLEOTIDE SEQUENCE [LARGE SCALE GENOMIC DNA]</scope>
    <source>
        <strain evidence="2">cv. 10/8</strain>
        <tissue evidence="1">Leaf</tissue>
    </source>
</reference>
<evidence type="ECO:0000313" key="2">
    <source>
        <dbReference type="Proteomes" id="UP000265520"/>
    </source>
</evidence>
<proteinExistence type="predicted"/>
<sequence length="50" mass="5992">MNWSNKWWEPLNEELLDQVFIVGASLRLAEYNEEYSERLEILNCAKSMDL</sequence>
<name>A0A392VB62_9FABA</name>
<protein>
    <submittedName>
        <fullName evidence="1">Uncharacterized protein</fullName>
    </submittedName>
</protein>
<evidence type="ECO:0000313" key="1">
    <source>
        <dbReference type="EMBL" id="MCI84161.1"/>
    </source>
</evidence>
<dbReference type="AlphaFoldDB" id="A0A392VB62"/>
<accession>A0A392VB62</accession>
<dbReference type="Proteomes" id="UP000265520">
    <property type="component" value="Unassembled WGS sequence"/>
</dbReference>
<organism evidence="1 2">
    <name type="scientific">Trifolium medium</name>
    <dbReference type="NCBI Taxonomy" id="97028"/>
    <lineage>
        <taxon>Eukaryota</taxon>
        <taxon>Viridiplantae</taxon>
        <taxon>Streptophyta</taxon>
        <taxon>Embryophyta</taxon>
        <taxon>Tracheophyta</taxon>
        <taxon>Spermatophyta</taxon>
        <taxon>Magnoliopsida</taxon>
        <taxon>eudicotyledons</taxon>
        <taxon>Gunneridae</taxon>
        <taxon>Pentapetalae</taxon>
        <taxon>rosids</taxon>
        <taxon>fabids</taxon>
        <taxon>Fabales</taxon>
        <taxon>Fabaceae</taxon>
        <taxon>Papilionoideae</taxon>
        <taxon>50 kb inversion clade</taxon>
        <taxon>NPAAA clade</taxon>
        <taxon>Hologalegina</taxon>
        <taxon>IRL clade</taxon>
        <taxon>Trifolieae</taxon>
        <taxon>Trifolium</taxon>
    </lineage>
</organism>
<feature type="non-terminal residue" evidence="1">
    <location>
        <position position="50"/>
    </location>
</feature>